<protein>
    <submittedName>
        <fullName evidence="2">Uncharacterized protein</fullName>
    </submittedName>
</protein>
<dbReference type="OrthoDB" id="2969924at2"/>
<evidence type="ECO:0000313" key="3">
    <source>
        <dbReference type="Proteomes" id="UP000217065"/>
    </source>
</evidence>
<comment type="caution">
    <text evidence="2">The sequence shown here is derived from an EMBL/GenBank/DDBJ whole genome shotgun (WGS) entry which is preliminary data.</text>
</comment>
<keyword evidence="3" id="KW-1185">Reference proteome</keyword>
<evidence type="ECO:0000256" key="1">
    <source>
        <dbReference type="SAM" id="Phobius"/>
    </source>
</evidence>
<accession>A0A264W2P0</accession>
<feature type="transmembrane region" description="Helical" evidence="1">
    <location>
        <begin position="6"/>
        <end position="28"/>
    </location>
</feature>
<keyword evidence="1" id="KW-0472">Membrane</keyword>
<feature type="transmembrane region" description="Helical" evidence="1">
    <location>
        <begin position="40"/>
        <end position="58"/>
    </location>
</feature>
<dbReference type="Proteomes" id="UP000217065">
    <property type="component" value="Unassembled WGS sequence"/>
</dbReference>
<sequence>MPLEEEFLPLAQGIVYGISVLFAIWIVFKWRKKAVSGFSASLFLSYLLSSALGFYFLFNTLSGESPAPMASEENSLQLGLAGVFWIVSVISLFVLIQYSFRTSRPSKDLLQK</sequence>
<reference evidence="2 3" key="1">
    <citation type="submission" date="2017-07" db="EMBL/GenBank/DDBJ databases">
        <title>Tetzosporium hominis gen.nov. sp.nov.</title>
        <authorList>
            <person name="Tetz G."/>
            <person name="Tetz V."/>
        </authorList>
    </citation>
    <scope>NUCLEOTIDE SEQUENCE [LARGE SCALE GENOMIC DNA]</scope>
    <source>
        <strain evidence="2 3">VT-49</strain>
    </source>
</reference>
<keyword evidence="1" id="KW-0812">Transmembrane</keyword>
<evidence type="ECO:0000313" key="2">
    <source>
        <dbReference type="EMBL" id="OZS77821.1"/>
    </source>
</evidence>
<dbReference type="AlphaFoldDB" id="A0A264W2P0"/>
<dbReference type="EMBL" id="NOKQ01000217">
    <property type="protein sequence ID" value="OZS77821.1"/>
    <property type="molecule type" value="Genomic_DNA"/>
</dbReference>
<dbReference type="RefSeq" id="WP_094943016.1">
    <property type="nucleotide sequence ID" value="NZ_NOKQ01000217.1"/>
</dbReference>
<proteinExistence type="predicted"/>
<name>A0A264W2P0_9BACL</name>
<feature type="transmembrane region" description="Helical" evidence="1">
    <location>
        <begin position="78"/>
        <end position="100"/>
    </location>
</feature>
<organism evidence="2 3">
    <name type="scientific">Tetzosporium hominis</name>
    <dbReference type="NCBI Taxonomy" id="2020506"/>
    <lineage>
        <taxon>Bacteria</taxon>
        <taxon>Bacillati</taxon>
        <taxon>Bacillota</taxon>
        <taxon>Bacilli</taxon>
        <taxon>Bacillales</taxon>
        <taxon>Caryophanaceae</taxon>
        <taxon>Tetzosporium</taxon>
    </lineage>
</organism>
<gene>
    <name evidence="2" type="ORF">CF394_08690</name>
</gene>
<keyword evidence="1" id="KW-1133">Transmembrane helix</keyword>